<evidence type="ECO:0000313" key="12">
    <source>
        <dbReference type="EMBL" id="KAK1748642.1"/>
    </source>
</evidence>
<keyword evidence="11" id="KW-0732">Signal</keyword>
<evidence type="ECO:0000256" key="9">
    <source>
        <dbReference type="ARBA" id="ARBA00023004"/>
    </source>
</evidence>
<keyword evidence="9" id="KW-0408">Iron</keyword>
<dbReference type="GO" id="GO:0006788">
    <property type="term" value="P:heme oxidation"/>
    <property type="evidence" value="ECO:0007669"/>
    <property type="project" value="InterPro"/>
</dbReference>
<dbReference type="InterPro" id="IPR016951">
    <property type="entry name" value="Haem_Oase_decyc_pln"/>
</dbReference>
<evidence type="ECO:0000256" key="7">
    <source>
        <dbReference type="ARBA" id="ARBA00022946"/>
    </source>
</evidence>
<feature type="signal peptide" evidence="11">
    <location>
        <begin position="1"/>
        <end position="16"/>
    </location>
</feature>
<dbReference type="Pfam" id="PF01126">
    <property type="entry name" value="Heme_oxygenase"/>
    <property type="match status" value="1"/>
</dbReference>
<protein>
    <submittedName>
        <fullName evidence="12">Heme oxygenase</fullName>
        <ecNumber evidence="12">1.14.14.18</ecNumber>
    </submittedName>
</protein>
<comment type="caution">
    <text evidence="12">The sequence shown here is derived from an EMBL/GenBank/DDBJ whole genome shotgun (WGS) entry which is preliminary data.</text>
</comment>
<evidence type="ECO:0000256" key="1">
    <source>
        <dbReference type="ARBA" id="ARBA00004229"/>
    </source>
</evidence>
<feature type="compositionally biased region" description="Basic and acidic residues" evidence="10">
    <location>
        <begin position="90"/>
        <end position="107"/>
    </location>
</feature>
<dbReference type="PANTHER" id="PTHR35703">
    <property type="entry name" value="HEME OXYGENASE 1, CHLOROPLASTIC-RELATED"/>
    <property type="match status" value="1"/>
</dbReference>
<dbReference type="GO" id="GO:0004392">
    <property type="term" value="F:heme oxygenase (decyclizing) activity"/>
    <property type="evidence" value="ECO:0007669"/>
    <property type="project" value="UniProtKB-EC"/>
</dbReference>
<keyword evidence="7" id="KW-0809">Transit peptide</keyword>
<keyword evidence="2" id="KW-0150">Chloroplast</keyword>
<keyword evidence="8 12" id="KW-0560">Oxidoreductase</keyword>
<evidence type="ECO:0000256" key="10">
    <source>
        <dbReference type="SAM" id="MobiDB-lite"/>
    </source>
</evidence>
<evidence type="ECO:0000256" key="5">
    <source>
        <dbReference type="ARBA" id="ARBA00022640"/>
    </source>
</evidence>
<dbReference type="Proteomes" id="UP001224775">
    <property type="component" value="Unassembled WGS sequence"/>
</dbReference>
<proteinExistence type="predicted"/>
<evidence type="ECO:0000256" key="8">
    <source>
        <dbReference type="ARBA" id="ARBA00023002"/>
    </source>
</evidence>
<dbReference type="InterPro" id="IPR016084">
    <property type="entry name" value="Haem_Oase-like_multi-hlx"/>
</dbReference>
<feature type="region of interest" description="Disordered" evidence="10">
    <location>
        <begin position="90"/>
        <end position="110"/>
    </location>
</feature>
<keyword evidence="4" id="KW-0349">Heme</keyword>
<dbReference type="InterPro" id="IPR002051">
    <property type="entry name" value="Haem_Oase"/>
</dbReference>
<dbReference type="EC" id="1.14.14.18" evidence="12"/>
<dbReference type="EMBL" id="JATAAI010000001">
    <property type="protein sequence ID" value="KAK1748642.1"/>
    <property type="molecule type" value="Genomic_DNA"/>
</dbReference>
<reference evidence="12" key="1">
    <citation type="submission" date="2023-06" db="EMBL/GenBank/DDBJ databases">
        <title>Survivors Of The Sea: Transcriptome response of Skeletonema marinoi to long-term dormancy.</title>
        <authorList>
            <person name="Pinder M.I.M."/>
            <person name="Kourtchenko O."/>
            <person name="Robertson E.K."/>
            <person name="Larsson T."/>
            <person name="Maumus F."/>
            <person name="Osuna-Cruz C.M."/>
            <person name="Vancaester E."/>
            <person name="Stenow R."/>
            <person name="Vandepoele K."/>
            <person name="Ploug H."/>
            <person name="Bruchert V."/>
            <person name="Godhe A."/>
            <person name="Topel M."/>
        </authorList>
    </citation>
    <scope>NUCLEOTIDE SEQUENCE</scope>
    <source>
        <strain evidence="12">R05AC</strain>
    </source>
</reference>
<organism evidence="12 13">
    <name type="scientific">Skeletonema marinoi</name>
    <dbReference type="NCBI Taxonomy" id="267567"/>
    <lineage>
        <taxon>Eukaryota</taxon>
        <taxon>Sar</taxon>
        <taxon>Stramenopiles</taxon>
        <taxon>Ochrophyta</taxon>
        <taxon>Bacillariophyta</taxon>
        <taxon>Coscinodiscophyceae</taxon>
        <taxon>Thalassiosirophycidae</taxon>
        <taxon>Thalassiosirales</taxon>
        <taxon>Skeletonemataceae</taxon>
        <taxon>Skeletonema</taxon>
        <taxon>Skeletonema marinoi-dohrnii complex</taxon>
    </lineage>
</organism>
<dbReference type="SUPFAM" id="SSF48613">
    <property type="entry name" value="Heme oxygenase-like"/>
    <property type="match status" value="1"/>
</dbReference>
<sequence length="287" mass="31690">MKLSIALLLTAGSATAFAPSSLVHSSYSRHLNLATKSDFCKHSALCMSAAEANVAESAAIADKDTDTNATSEFPPILQELREVAMRLHTREQAPREGKAEEPKKPAEPHVPTQADYLQFLVDSYVVYVALEEIVNEVDALAPFRNSGLERTQALETDIAYMCEKFDLQRPDAGKAGSMYAAQLKNMIKSDEDVPEFMCHYYNFYFAHLAGGRMIGKQMSKLLLDGEALEFYKWGENVNGMKDTVKGQIEELAKGWNRQERDSCIDATAAAFMGGGGINGYLYGRNPH</sequence>
<comment type="subcellular location">
    <subcellularLocation>
        <location evidence="1">Plastid</location>
        <location evidence="1">Chloroplast</location>
    </subcellularLocation>
</comment>
<evidence type="ECO:0000256" key="11">
    <source>
        <dbReference type="SAM" id="SignalP"/>
    </source>
</evidence>
<keyword evidence="6" id="KW-0479">Metal-binding</keyword>
<dbReference type="GO" id="GO:0009507">
    <property type="term" value="C:chloroplast"/>
    <property type="evidence" value="ECO:0007669"/>
    <property type="project" value="UniProtKB-SubCell"/>
</dbReference>
<dbReference type="Gene3D" id="1.20.910.10">
    <property type="entry name" value="Heme oxygenase-like"/>
    <property type="match status" value="1"/>
</dbReference>
<keyword evidence="5" id="KW-0934">Plastid</keyword>
<evidence type="ECO:0000256" key="2">
    <source>
        <dbReference type="ARBA" id="ARBA00022528"/>
    </source>
</evidence>
<dbReference type="PANTHER" id="PTHR35703:SF2">
    <property type="entry name" value="HEME OXYGENASE 1, CHLOROPLASTIC-RELATED"/>
    <property type="match status" value="1"/>
</dbReference>
<dbReference type="CDD" id="cd19165">
    <property type="entry name" value="HemeO"/>
    <property type="match status" value="1"/>
</dbReference>
<gene>
    <name evidence="12" type="ORF">QTG54_000581</name>
</gene>
<dbReference type="AlphaFoldDB" id="A0AAD8YNT3"/>
<dbReference type="GO" id="GO:0015979">
    <property type="term" value="P:photosynthesis"/>
    <property type="evidence" value="ECO:0007669"/>
    <property type="project" value="UniProtKB-KW"/>
</dbReference>
<evidence type="ECO:0000256" key="4">
    <source>
        <dbReference type="ARBA" id="ARBA00022617"/>
    </source>
</evidence>
<dbReference type="InterPro" id="IPR016053">
    <property type="entry name" value="Haem_Oase-like"/>
</dbReference>
<evidence type="ECO:0000256" key="3">
    <source>
        <dbReference type="ARBA" id="ARBA00022531"/>
    </source>
</evidence>
<keyword evidence="13" id="KW-1185">Reference proteome</keyword>
<accession>A0AAD8YNT3</accession>
<name>A0AAD8YNT3_9STRA</name>
<feature type="chain" id="PRO_5042205228" evidence="11">
    <location>
        <begin position="17"/>
        <end position="287"/>
    </location>
</feature>
<keyword evidence="3" id="KW-0602">Photosynthesis</keyword>
<evidence type="ECO:0000313" key="13">
    <source>
        <dbReference type="Proteomes" id="UP001224775"/>
    </source>
</evidence>
<dbReference type="GO" id="GO:0046872">
    <property type="term" value="F:metal ion binding"/>
    <property type="evidence" value="ECO:0007669"/>
    <property type="project" value="UniProtKB-KW"/>
</dbReference>
<evidence type="ECO:0000256" key="6">
    <source>
        <dbReference type="ARBA" id="ARBA00022723"/>
    </source>
</evidence>